<reference evidence="3" key="1">
    <citation type="submission" date="2025-08" db="UniProtKB">
        <authorList>
            <consortium name="RefSeq"/>
        </authorList>
    </citation>
    <scope>IDENTIFICATION</scope>
    <source>
        <strain evidence="3">MV-25-SWS-2005</strain>
        <tissue evidence="3">Whole body</tissue>
    </source>
</reference>
<organism evidence="2 3">
    <name type="scientific">Drosophila pseudoobscura pseudoobscura</name>
    <name type="common">Fruit fly</name>
    <dbReference type="NCBI Taxonomy" id="46245"/>
    <lineage>
        <taxon>Eukaryota</taxon>
        <taxon>Metazoa</taxon>
        <taxon>Ecdysozoa</taxon>
        <taxon>Arthropoda</taxon>
        <taxon>Hexapoda</taxon>
        <taxon>Insecta</taxon>
        <taxon>Pterygota</taxon>
        <taxon>Neoptera</taxon>
        <taxon>Endopterygota</taxon>
        <taxon>Diptera</taxon>
        <taxon>Brachycera</taxon>
        <taxon>Muscomorpha</taxon>
        <taxon>Ephydroidea</taxon>
        <taxon>Drosophilidae</taxon>
        <taxon>Drosophila</taxon>
        <taxon>Sophophora</taxon>
    </lineage>
</organism>
<keyword evidence="2" id="KW-1185">Reference proteome</keyword>
<dbReference type="PANTHER" id="PTHR21115:SF0">
    <property type="entry name" value="GH06117P-RELATED"/>
    <property type="match status" value="1"/>
</dbReference>
<protein>
    <submittedName>
        <fullName evidence="3">Uncharacterized protein pst</fullName>
    </submittedName>
</protein>
<dbReference type="ExpressionAtlas" id="A0A6I8UCC2">
    <property type="expression patterns" value="baseline"/>
</dbReference>
<dbReference type="Pfam" id="PF16013">
    <property type="entry name" value="DUF4781"/>
    <property type="match status" value="1"/>
</dbReference>
<accession>A0A6I8UCC2</accession>
<dbReference type="PANTHER" id="PTHR21115">
    <property type="entry name" value="GH06117P-RELATED"/>
    <property type="match status" value="1"/>
</dbReference>
<proteinExistence type="predicted"/>
<name>A0A6I8UCC2_DROPS</name>
<sequence length="681" mass="74223">MEEVNNNARAAPRTAREVQQNFAESLGYADEIIWDLLSQEQKKVLEKKLKELIRDPEPPSDDSEESSEQIARRKLIAANEKVRNTIFNSVWEQRKYTNHQSLTSIIYVMVVADEQDVNRAEDCQSFSCHPVFRARRCVTGSSGTSSDSSNCCMVFVDENGRVYQNWTSYVATNELPAGVMVAPERGIYKMVNGQVRLDKYTTPAGTTNRKVLGYLDTGSAIGGFAAACVPVAALLTLPVSAPLMAAAGAVGLATAGYATARSSVKLVDRSQHEQSISVTDREARGHWLGVIAGAVGLGAAGATSVMSAATAAGQEVGAITQMTVNGMNISSIVISGTGVANGVLDLILKSQDGDDVTAMDVLQLSASLVLFTHSVYNFRLASTIINDTANSKISNFREALSNRQRRAFDKASKETIRIRGNTKGKLDIIRGVNEVPSKQQFNDLYKINKQLNKEGVRVAFAPDGKGFVLNDQVTTSAAELRSSVQHQQGPDVLGQVKQPIPASHETARSIRTIGGSRILGPNPTALDGPEPTNYSVGAFALQLSSVMVGGVLFVLKDYGEVLFEHIVNAGSIEDMISSMAQNLEPKVFNFIMNLTRTFMDTMLEELKSVLKFFIATESVMYRILVYVLDNYGKDSYDLIVEHTMDILQGVRAYFMALNPNSYSELLKKCDVCEGYYSVCQL</sequence>
<dbReference type="AlphaFoldDB" id="A0A6I8UCC2"/>
<dbReference type="Proteomes" id="UP000001819">
    <property type="component" value="Chromosome X"/>
</dbReference>
<feature type="domain" description="DUF4781" evidence="1">
    <location>
        <begin position="129"/>
        <end position="433"/>
    </location>
</feature>
<dbReference type="FunCoup" id="A0A6I8UCC2">
    <property type="interactions" value="166"/>
</dbReference>
<gene>
    <name evidence="3" type="primary">pst</name>
</gene>
<dbReference type="KEGG" id="dpo:4813332"/>
<dbReference type="InParanoid" id="A0A6I8UCC2"/>
<evidence type="ECO:0000259" key="1">
    <source>
        <dbReference type="Pfam" id="PF16013"/>
    </source>
</evidence>
<evidence type="ECO:0000313" key="2">
    <source>
        <dbReference type="Proteomes" id="UP000001819"/>
    </source>
</evidence>
<dbReference type="InterPro" id="IPR031962">
    <property type="entry name" value="DUF4781"/>
</dbReference>
<dbReference type="RefSeq" id="XP_001353228.3">
    <property type="nucleotide sequence ID" value="XM_001353192.5"/>
</dbReference>
<evidence type="ECO:0000313" key="3">
    <source>
        <dbReference type="RefSeq" id="XP_001353228.3"/>
    </source>
</evidence>